<protein>
    <submittedName>
        <fullName evidence="2">Membrane carboxypeptidase</fullName>
    </submittedName>
</protein>
<dbReference type="GO" id="GO:0004180">
    <property type="term" value="F:carboxypeptidase activity"/>
    <property type="evidence" value="ECO:0007669"/>
    <property type="project" value="UniProtKB-KW"/>
</dbReference>
<gene>
    <name evidence="2" type="ORF">MTY_0763</name>
</gene>
<organism evidence="2">
    <name type="scientific">Moorella thermoacetica Y72</name>
    <dbReference type="NCBI Taxonomy" id="1325331"/>
    <lineage>
        <taxon>Bacteria</taxon>
        <taxon>Bacillati</taxon>
        <taxon>Bacillota</taxon>
        <taxon>Clostridia</taxon>
        <taxon>Neomoorellales</taxon>
        <taxon>Neomoorellaceae</taxon>
        <taxon>Neomoorella</taxon>
    </lineage>
</organism>
<evidence type="ECO:0000313" key="2">
    <source>
        <dbReference type="EMBL" id="GAF25430.1"/>
    </source>
</evidence>
<reference evidence="2" key="1">
    <citation type="journal article" date="2014" name="Gene">
        <title>Genome-guided analysis of transformation efficiency and carbon dioxide assimilation by Moorella thermoacetica Y72.</title>
        <authorList>
            <person name="Tsukahara K."/>
            <person name="Kita A."/>
            <person name="Nakashimada Y."/>
            <person name="Hoshino T."/>
            <person name="Murakami K."/>
        </authorList>
    </citation>
    <scope>NUCLEOTIDE SEQUENCE [LARGE SCALE GENOMIC DNA]</scope>
    <source>
        <strain evidence="2">Y72</strain>
    </source>
</reference>
<feature type="region of interest" description="Disordered" evidence="1">
    <location>
        <begin position="1"/>
        <end position="33"/>
    </location>
</feature>
<feature type="compositionally biased region" description="Basic and acidic residues" evidence="1">
    <location>
        <begin position="8"/>
        <end position="18"/>
    </location>
</feature>
<keyword evidence="2" id="KW-0378">Hydrolase</keyword>
<name>A0A0S6UDD1_NEOTH</name>
<accession>A0A0S6UDD1</accession>
<proteinExistence type="predicted"/>
<sequence length="33" mass="3633">MADGKLTASDRTHGELKQNLKKPWPAAAPTWNV</sequence>
<keyword evidence="2" id="KW-0121">Carboxypeptidase</keyword>
<keyword evidence="2" id="KW-0645">Protease</keyword>
<dbReference type="EMBL" id="DF238840">
    <property type="protein sequence ID" value="GAF25430.1"/>
    <property type="molecule type" value="Genomic_DNA"/>
</dbReference>
<dbReference type="Proteomes" id="UP000063718">
    <property type="component" value="Unassembled WGS sequence"/>
</dbReference>
<dbReference type="AlphaFoldDB" id="A0A0S6UDD1"/>
<evidence type="ECO:0000256" key="1">
    <source>
        <dbReference type="SAM" id="MobiDB-lite"/>
    </source>
</evidence>